<organism evidence="3 4">
    <name type="scientific">Rubellimicrobium thermophilum DSM 16684</name>
    <dbReference type="NCBI Taxonomy" id="1123069"/>
    <lineage>
        <taxon>Bacteria</taxon>
        <taxon>Pseudomonadati</taxon>
        <taxon>Pseudomonadota</taxon>
        <taxon>Alphaproteobacteria</taxon>
        <taxon>Rhodobacterales</taxon>
        <taxon>Roseobacteraceae</taxon>
        <taxon>Rubellimicrobium</taxon>
    </lineage>
</organism>
<evidence type="ECO:0000259" key="2">
    <source>
        <dbReference type="Pfam" id="PF13403"/>
    </source>
</evidence>
<feature type="compositionally biased region" description="Gly residues" evidence="1">
    <location>
        <begin position="326"/>
        <end position="337"/>
    </location>
</feature>
<name>S9RZ83_9RHOB</name>
<dbReference type="AlphaFoldDB" id="S9RZ83"/>
<feature type="region of interest" description="Disordered" evidence="1">
    <location>
        <begin position="308"/>
        <end position="357"/>
    </location>
</feature>
<feature type="region of interest" description="Disordered" evidence="1">
    <location>
        <begin position="374"/>
        <end position="394"/>
    </location>
</feature>
<dbReference type="OrthoDB" id="6305173at2"/>
<comment type="caution">
    <text evidence="3">The sequence shown here is derived from an EMBL/GenBank/DDBJ whole genome shotgun (WGS) entry which is preliminary data.</text>
</comment>
<gene>
    <name evidence="3" type="ORF">ruthe_02951</name>
</gene>
<proteinExistence type="predicted"/>
<dbReference type="Proteomes" id="UP000015346">
    <property type="component" value="Unassembled WGS sequence"/>
</dbReference>
<evidence type="ECO:0000313" key="4">
    <source>
        <dbReference type="Proteomes" id="UP000015346"/>
    </source>
</evidence>
<dbReference type="EMBL" id="AOLV01000033">
    <property type="protein sequence ID" value="EPX83325.1"/>
    <property type="molecule type" value="Genomic_DNA"/>
</dbReference>
<evidence type="ECO:0000313" key="3">
    <source>
        <dbReference type="EMBL" id="EPX83325.1"/>
    </source>
</evidence>
<keyword evidence="4" id="KW-1185">Reference proteome</keyword>
<evidence type="ECO:0000256" key="1">
    <source>
        <dbReference type="SAM" id="MobiDB-lite"/>
    </source>
</evidence>
<dbReference type="HOGENOM" id="CLU_699975_0_0_5"/>
<dbReference type="Pfam" id="PF13403">
    <property type="entry name" value="Hint_2"/>
    <property type="match status" value="1"/>
</dbReference>
<accession>S9RZ83</accession>
<sequence length="394" mass="40232">MAWIGLAGAWQGADARPSGPAPMALGTILLETRVPAAPMATLLRHMLRDPVPAGLVLRLCPAGLDVLLSRDGQAVAHHLPLPPLRQGETLRMAFNWDGTVGALSAWLPDRGLFRAVPAIGPSPPVSPHARSDDHADHRNGLLWAALTDRWMPAGPPPLLPGDAPVATPAGPRPLASLRRGDAALGPDGRPVPILHRCRADWPALGGLAPVRLAAPRFGLNQDLVVGAEQALVIRGSAVEYLFGTESVAVPAGLIGSPVAGSAVRYWHGVFTADGAPILVAGAAMATLDARAVLHGRVAQALSPLSGMQLPPLPAPRAPRAPTAHGARGGGPAAGKGTGCLIAPRPDPAAPAPSQSRNGVTCATITAFSASALSISARSSSGMSCPSARRSSRVP</sequence>
<feature type="compositionally biased region" description="Low complexity" evidence="1">
    <location>
        <begin position="374"/>
        <end position="383"/>
    </location>
</feature>
<dbReference type="InterPro" id="IPR028992">
    <property type="entry name" value="Hedgehog/Intein_dom"/>
</dbReference>
<reference evidence="3 4" key="1">
    <citation type="journal article" date="2013" name="Stand. Genomic Sci.">
        <title>Genome sequence of the reddish-pigmented Rubellimicrobium thermophilum type strain (DSM 16684(T)), a member of the Roseobacter clade.</title>
        <authorList>
            <person name="Fiebig A."/>
            <person name="Riedel T."/>
            <person name="Gronow S."/>
            <person name="Petersen J."/>
            <person name="Klenk H.P."/>
            <person name="Goker M."/>
        </authorList>
    </citation>
    <scope>NUCLEOTIDE SEQUENCE [LARGE SCALE GENOMIC DNA]</scope>
    <source>
        <strain evidence="3 4">DSM 16684</strain>
    </source>
</reference>
<protein>
    <submittedName>
        <fullName evidence="3">Hint domain protein</fullName>
    </submittedName>
</protein>
<feature type="domain" description="Hedgehog/Intein (Hint)" evidence="2">
    <location>
        <begin position="162"/>
        <end position="253"/>
    </location>
</feature>
<dbReference type="STRING" id="1123069.ruthe_02951"/>